<evidence type="ECO:0000313" key="2">
    <source>
        <dbReference type="Proteomes" id="UP000653127"/>
    </source>
</evidence>
<dbReference type="RefSeq" id="WP_249282569.1">
    <property type="nucleotide sequence ID" value="NZ_JACRST010000006.1"/>
</dbReference>
<dbReference type="Gene3D" id="1.10.260.40">
    <property type="entry name" value="lambda repressor-like DNA-binding domains"/>
    <property type="match status" value="1"/>
</dbReference>
<protein>
    <submittedName>
        <fullName evidence="1">Uncharacterized protein</fullName>
    </submittedName>
</protein>
<dbReference type="CDD" id="cd00093">
    <property type="entry name" value="HTH_XRE"/>
    <property type="match status" value="1"/>
</dbReference>
<dbReference type="InterPro" id="IPR001387">
    <property type="entry name" value="Cro/C1-type_HTH"/>
</dbReference>
<keyword evidence="2" id="KW-1185">Reference proteome</keyword>
<gene>
    <name evidence="1" type="ORF">H8711_06020</name>
</gene>
<dbReference type="InterPro" id="IPR010982">
    <property type="entry name" value="Lambda_DNA-bd_dom_sf"/>
</dbReference>
<evidence type="ECO:0000313" key="1">
    <source>
        <dbReference type="EMBL" id="MBC8546490.1"/>
    </source>
</evidence>
<name>A0A926DWD4_9FIRM</name>
<reference evidence="1" key="1">
    <citation type="submission" date="2020-08" db="EMBL/GenBank/DDBJ databases">
        <title>Genome public.</title>
        <authorList>
            <person name="Liu C."/>
            <person name="Sun Q."/>
        </authorList>
    </citation>
    <scope>NUCLEOTIDE SEQUENCE</scope>
    <source>
        <strain evidence="1">NSJ-31</strain>
    </source>
</reference>
<dbReference type="GO" id="GO:0003677">
    <property type="term" value="F:DNA binding"/>
    <property type="evidence" value="ECO:0007669"/>
    <property type="project" value="InterPro"/>
</dbReference>
<comment type="caution">
    <text evidence="1">The sequence shown here is derived from an EMBL/GenBank/DDBJ whole genome shotgun (WGS) entry which is preliminary data.</text>
</comment>
<sequence>MPAQWTAEIVGEMHLKGITAKQLAEHMGLNPKYVSVVLNGHREPKGAENRFRKALDEISLHAKK</sequence>
<proteinExistence type="predicted"/>
<dbReference type="AlphaFoldDB" id="A0A926DWD4"/>
<dbReference type="EMBL" id="JACRST010000006">
    <property type="protein sequence ID" value="MBC8546490.1"/>
    <property type="molecule type" value="Genomic_DNA"/>
</dbReference>
<dbReference type="SUPFAM" id="SSF47413">
    <property type="entry name" value="lambda repressor-like DNA-binding domains"/>
    <property type="match status" value="1"/>
</dbReference>
<dbReference type="Proteomes" id="UP000653127">
    <property type="component" value="Unassembled WGS sequence"/>
</dbReference>
<organism evidence="1 2">
    <name type="scientific">Ligaoa zhengdingensis</name>
    <dbReference type="NCBI Taxonomy" id="2763658"/>
    <lineage>
        <taxon>Bacteria</taxon>
        <taxon>Bacillati</taxon>
        <taxon>Bacillota</taxon>
        <taxon>Clostridia</taxon>
        <taxon>Eubacteriales</taxon>
        <taxon>Oscillospiraceae</taxon>
        <taxon>Ligaoa</taxon>
    </lineage>
</organism>
<accession>A0A926DWD4</accession>